<dbReference type="EMBL" id="JOKM01000088">
    <property type="protein sequence ID" value="KGB22106.1"/>
    <property type="molecule type" value="Genomic_DNA"/>
</dbReference>
<name>A0A094ZHV9_9PROT</name>
<keyword evidence="3" id="KW-1185">Reference proteome</keyword>
<evidence type="ECO:0000256" key="1">
    <source>
        <dbReference type="SAM" id="MobiDB-lite"/>
    </source>
</evidence>
<proteinExistence type="predicted"/>
<feature type="region of interest" description="Disordered" evidence="1">
    <location>
        <begin position="1"/>
        <end position="66"/>
    </location>
</feature>
<gene>
    <name evidence="2" type="ORF">AtDm6_2604</name>
</gene>
<dbReference type="STRING" id="104102.AtDm6_2604"/>
<protein>
    <submittedName>
        <fullName evidence="2">Uncharacterized protein</fullName>
    </submittedName>
</protein>
<dbReference type="AlphaFoldDB" id="A0A094ZHV9"/>
<feature type="compositionally biased region" description="Low complexity" evidence="1">
    <location>
        <begin position="1"/>
        <end position="12"/>
    </location>
</feature>
<dbReference type="Proteomes" id="UP000029448">
    <property type="component" value="Unassembled WGS sequence"/>
</dbReference>
<comment type="caution">
    <text evidence="2">The sequence shown here is derived from an EMBL/GenBank/DDBJ whole genome shotgun (WGS) entry which is preliminary data.</text>
</comment>
<accession>A0A094ZHV9</accession>
<dbReference type="PATRIC" id="fig|104102.7.peg.2573"/>
<reference evidence="2 3" key="1">
    <citation type="submission" date="2014-06" db="EMBL/GenBank/DDBJ databases">
        <title>Functional and comparative genomic analyses of the Drosophila gut microbiota identify candidate symbiosis factors.</title>
        <authorList>
            <person name="Newell P.D."/>
            <person name="Chaston J.M."/>
            <person name="Douglas A.E."/>
        </authorList>
    </citation>
    <scope>NUCLEOTIDE SEQUENCE [LARGE SCALE GENOMIC DNA]</scope>
    <source>
        <strain evidence="2 3">DmCS_006</strain>
    </source>
</reference>
<organism evidence="2 3">
    <name type="scientific">Acetobacter tropicalis</name>
    <dbReference type="NCBI Taxonomy" id="104102"/>
    <lineage>
        <taxon>Bacteria</taxon>
        <taxon>Pseudomonadati</taxon>
        <taxon>Pseudomonadota</taxon>
        <taxon>Alphaproteobacteria</taxon>
        <taxon>Acetobacterales</taxon>
        <taxon>Acetobacteraceae</taxon>
        <taxon>Acetobacter</taxon>
    </lineage>
</organism>
<sequence>MGGHGNHYNTHGHAARGGNHPYHDSGAGQNNSQKGPAAAKAEEAPEQIISSWNPPEHESHLMWLKR</sequence>
<evidence type="ECO:0000313" key="2">
    <source>
        <dbReference type="EMBL" id="KGB22106.1"/>
    </source>
</evidence>
<evidence type="ECO:0000313" key="3">
    <source>
        <dbReference type="Proteomes" id="UP000029448"/>
    </source>
</evidence>